<protein>
    <submittedName>
        <fullName evidence="1">Uncharacterized protein</fullName>
    </submittedName>
</protein>
<keyword evidence="2" id="KW-1185">Reference proteome</keyword>
<comment type="caution">
    <text evidence="1">The sequence shown here is derived from an EMBL/GenBank/DDBJ whole genome shotgun (WGS) entry which is preliminary data.</text>
</comment>
<sequence>MSIVSDPELLNQLLRLLTELTEESDGYLEREDDSQLWYNRGYANGMAAALTALGHSEALARTVAPDPYDRARDQQHLPWGKAYEHGREMGQRETYEVMSS</sequence>
<proteinExistence type="predicted"/>
<dbReference type="Proteomes" id="UP000748752">
    <property type="component" value="Unassembled WGS sequence"/>
</dbReference>
<accession>A0ABS1CHU4</accession>
<organism evidence="1 2">
    <name type="scientific">Thiohalocapsa halophila</name>
    <dbReference type="NCBI Taxonomy" id="69359"/>
    <lineage>
        <taxon>Bacteria</taxon>
        <taxon>Pseudomonadati</taxon>
        <taxon>Pseudomonadota</taxon>
        <taxon>Gammaproteobacteria</taxon>
        <taxon>Chromatiales</taxon>
        <taxon>Chromatiaceae</taxon>
        <taxon>Thiohalocapsa</taxon>
    </lineage>
</organism>
<dbReference type="EMBL" id="NRRV01000020">
    <property type="protein sequence ID" value="MBK1631059.1"/>
    <property type="molecule type" value="Genomic_DNA"/>
</dbReference>
<reference evidence="1 2" key="1">
    <citation type="journal article" date="2020" name="Microorganisms">
        <title>Osmotic Adaptation and Compatible Solute Biosynthesis of Phototrophic Bacteria as Revealed from Genome Analyses.</title>
        <authorList>
            <person name="Imhoff J.F."/>
            <person name="Rahn T."/>
            <person name="Kunzel S."/>
            <person name="Keller A."/>
            <person name="Neulinger S.C."/>
        </authorList>
    </citation>
    <scope>NUCLEOTIDE SEQUENCE [LARGE SCALE GENOMIC DNA]</scope>
    <source>
        <strain evidence="1 2">DSM 6210</strain>
    </source>
</reference>
<gene>
    <name evidence="1" type="ORF">CKO31_09965</name>
</gene>
<name>A0ABS1CHU4_9GAMM</name>
<evidence type="ECO:0000313" key="2">
    <source>
        <dbReference type="Proteomes" id="UP000748752"/>
    </source>
</evidence>
<dbReference type="RefSeq" id="WP_200236648.1">
    <property type="nucleotide sequence ID" value="NZ_NRRV01000020.1"/>
</dbReference>
<evidence type="ECO:0000313" key="1">
    <source>
        <dbReference type="EMBL" id="MBK1631059.1"/>
    </source>
</evidence>